<feature type="transmembrane region" description="Helical" evidence="7">
    <location>
        <begin position="76"/>
        <end position="97"/>
    </location>
</feature>
<evidence type="ECO:0000256" key="3">
    <source>
        <dbReference type="ARBA" id="ARBA00022475"/>
    </source>
</evidence>
<dbReference type="Gene3D" id="1.10.3720.10">
    <property type="entry name" value="MetI-like"/>
    <property type="match status" value="1"/>
</dbReference>
<feature type="transmembrane region" description="Helical" evidence="7">
    <location>
        <begin position="151"/>
        <end position="174"/>
    </location>
</feature>
<evidence type="ECO:0000256" key="6">
    <source>
        <dbReference type="ARBA" id="ARBA00023136"/>
    </source>
</evidence>
<feature type="transmembrane region" description="Helical" evidence="7">
    <location>
        <begin position="109"/>
        <end position="130"/>
    </location>
</feature>
<evidence type="ECO:0000256" key="2">
    <source>
        <dbReference type="ARBA" id="ARBA00022448"/>
    </source>
</evidence>
<name>A0ABV0AZB7_9ACTN</name>
<dbReference type="InterPro" id="IPR035906">
    <property type="entry name" value="MetI-like_sf"/>
</dbReference>
<comment type="subcellular location">
    <subcellularLocation>
        <location evidence="1 7">Cell membrane</location>
        <topology evidence="1 7">Multi-pass membrane protein</topology>
    </subcellularLocation>
</comment>
<keyword evidence="3" id="KW-1003">Cell membrane</keyword>
<dbReference type="InterPro" id="IPR000515">
    <property type="entry name" value="MetI-like"/>
</dbReference>
<evidence type="ECO:0000313" key="10">
    <source>
        <dbReference type="Proteomes" id="UP001447516"/>
    </source>
</evidence>
<keyword evidence="5 7" id="KW-1133">Transmembrane helix</keyword>
<evidence type="ECO:0000256" key="4">
    <source>
        <dbReference type="ARBA" id="ARBA00022692"/>
    </source>
</evidence>
<dbReference type="RefSeq" id="WP_346230445.1">
    <property type="nucleotide sequence ID" value="NZ_JBDJAW010000054.1"/>
</dbReference>
<keyword evidence="4 7" id="KW-0812">Transmembrane</keyword>
<feature type="transmembrane region" description="Helical" evidence="7">
    <location>
        <begin position="211"/>
        <end position="230"/>
    </location>
</feature>
<dbReference type="PROSITE" id="PS50928">
    <property type="entry name" value="ABC_TM1"/>
    <property type="match status" value="1"/>
</dbReference>
<feature type="domain" description="ABC transmembrane type-1" evidence="8">
    <location>
        <begin position="41"/>
        <end position="230"/>
    </location>
</feature>
<keyword evidence="10" id="KW-1185">Reference proteome</keyword>
<dbReference type="Proteomes" id="UP001447516">
    <property type="component" value="Unassembled WGS sequence"/>
</dbReference>
<evidence type="ECO:0000256" key="5">
    <source>
        <dbReference type="ARBA" id="ARBA00022989"/>
    </source>
</evidence>
<dbReference type="EMBL" id="JBDJAW010000054">
    <property type="protein sequence ID" value="MEN3540594.1"/>
    <property type="molecule type" value="Genomic_DNA"/>
</dbReference>
<keyword evidence="6 7" id="KW-0472">Membrane</keyword>
<evidence type="ECO:0000256" key="7">
    <source>
        <dbReference type="RuleBase" id="RU363032"/>
    </source>
</evidence>
<proteinExistence type="inferred from homology"/>
<accession>A0ABV0AZB7</accession>
<feature type="transmembrane region" description="Helical" evidence="7">
    <location>
        <begin position="40"/>
        <end position="64"/>
    </location>
</feature>
<gene>
    <name evidence="9" type="ORF">AAH991_36150</name>
</gene>
<reference evidence="9 10" key="1">
    <citation type="submission" date="2024-05" db="EMBL/GenBank/DDBJ databases">
        <title>Microbispora sp.ZYX-F-249.</title>
        <authorList>
            <person name="Xie H."/>
        </authorList>
    </citation>
    <scope>NUCLEOTIDE SEQUENCE [LARGE SCALE GENOMIC DNA]</scope>
    <source>
        <strain evidence="9 10">ZYX-F-249</strain>
    </source>
</reference>
<sequence>MVTTSLKQFPHVNQPPFLWPAEFEWGNYAEAMSAAPFARYYLNTAVMTLGIVAGHLALDTLAAYALARLRFPGRNAIFLALVATMLVPTFLTMLPAFDLVVRLGWYDSWTGLIVPRLADAFGIVVLRAYMQTIPVELEQAARVDGAGRLRILWQVIVPLCRPALATVAVFSFLFGWNDFLWPLLVTSDDDARTIQLGLAVFTGKYSPYPQLLMAGTVVAAIPAVGLFLVLQKALVRGLAATGVKE</sequence>
<keyword evidence="2 7" id="KW-0813">Transport</keyword>
<evidence type="ECO:0000313" key="9">
    <source>
        <dbReference type="EMBL" id="MEN3540594.1"/>
    </source>
</evidence>
<dbReference type="CDD" id="cd06261">
    <property type="entry name" value="TM_PBP2"/>
    <property type="match status" value="1"/>
</dbReference>
<evidence type="ECO:0000259" key="8">
    <source>
        <dbReference type="PROSITE" id="PS50928"/>
    </source>
</evidence>
<protein>
    <submittedName>
        <fullName evidence="9">Carbohydrate ABC transporter permease</fullName>
    </submittedName>
</protein>
<comment type="caution">
    <text evidence="9">The sequence shown here is derived from an EMBL/GenBank/DDBJ whole genome shotgun (WGS) entry which is preliminary data.</text>
</comment>
<dbReference type="PANTHER" id="PTHR43744">
    <property type="entry name" value="ABC TRANSPORTER PERMEASE PROTEIN MG189-RELATED-RELATED"/>
    <property type="match status" value="1"/>
</dbReference>
<organism evidence="9 10">
    <name type="scientific">Microbispora maris</name>
    <dbReference type="NCBI Taxonomy" id="3144104"/>
    <lineage>
        <taxon>Bacteria</taxon>
        <taxon>Bacillati</taxon>
        <taxon>Actinomycetota</taxon>
        <taxon>Actinomycetes</taxon>
        <taxon>Streptosporangiales</taxon>
        <taxon>Streptosporangiaceae</taxon>
        <taxon>Microbispora</taxon>
    </lineage>
</organism>
<evidence type="ECO:0000256" key="1">
    <source>
        <dbReference type="ARBA" id="ARBA00004651"/>
    </source>
</evidence>
<comment type="similarity">
    <text evidence="7">Belongs to the binding-protein-dependent transport system permease family.</text>
</comment>
<dbReference type="PANTHER" id="PTHR43744:SF12">
    <property type="entry name" value="ABC TRANSPORTER PERMEASE PROTEIN MG189-RELATED"/>
    <property type="match status" value="1"/>
</dbReference>
<dbReference type="Pfam" id="PF00528">
    <property type="entry name" value="BPD_transp_1"/>
    <property type="match status" value="1"/>
</dbReference>
<dbReference type="SUPFAM" id="SSF161098">
    <property type="entry name" value="MetI-like"/>
    <property type="match status" value="1"/>
</dbReference>